<reference evidence="1" key="1">
    <citation type="journal article" date="2013" name="Environ. Microbiol.">
        <title>Microbiota from the distal guts of lean and obese adolescents exhibit partial functional redundancy besides clear differences in community structure.</title>
        <authorList>
            <person name="Ferrer M."/>
            <person name="Ruiz A."/>
            <person name="Lanza F."/>
            <person name="Haange S.B."/>
            <person name="Oberbach A."/>
            <person name="Till H."/>
            <person name="Bargiela R."/>
            <person name="Campoy C."/>
            <person name="Segura M.T."/>
            <person name="Richter M."/>
            <person name="von Bergen M."/>
            <person name="Seifert J."/>
            <person name="Suarez A."/>
        </authorList>
    </citation>
    <scope>NUCLEOTIDE SEQUENCE</scope>
</reference>
<feature type="non-terminal residue" evidence="1">
    <location>
        <position position="1"/>
    </location>
</feature>
<sequence length="74" mass="8004">RAFLRTVLALLRREGVATLSACYLPTAKNGQTARFYDREGFTPVARGADGSVRYALDLAAADTAVDACYTIECE</sequence>
<dbReference type="Gene3D" id="3.40.630.30">
    <property type="match status" value="1"/>
</dbReference>
<evidence type="ECO:0000313" key="1">
    <source>
        <dbReference type="EMBL" id="EKC60089.1"/>
    </source>
</evidence>
<evidence type="ECO:0008006" key="2">
    <source>
        <dbReference type="Google" id="ProtNLM"/>
    </source>
</evidence>
<name>K1SXP4_9ZZZZ</name>
<dbReference type="AlphaFoldDB" id="K1SXP4"/>
<protein>
    <recommendedName>
        <fullName evidence="2">GNAT family N-acetyltransferase</fullName>
    </recommendedName>
</protein>
<dbReference type="EMBL" id="AJWZ01006329">
    <property type="protein sequence ID" value="EKC60089.1"/>
    <property type="molecule type" value="Genomic_DNA"/>
</dbReference>
<comment type="caution">
    <text evidence="1">The sequence shown here is derived from an EMBL/GenBank/DDBJ whole genome shotgun (WGS) entry which is preliminary data.</text>
</comment>
<proteinExistence type="predicted"/>
<accession>K1SXP4</accession>
<organism evidence="1">
    <name type="scientific">human gut metagenome</name>
    <dbReference type="NCBI Taxonomy" id="408170"/>
    <lineage>
        <taxon>unclassified sequences</taxon>
        <taxon>metagenomes</taxon>
        <taxon>organismal metagenomes</taxon>
    </lineage>
</organism>
<gene>
    <name evidence="1" type="ORF">OBE_09148</name>
</gene>